<dbReference type="KEGG" id="prz:GZH47_33195"/>
<accession>A0A6C0PBH7</accession>
<dbReference type="RefSeq" id="WP_162645885.1">
    <property type="nucleotide sequence ID" value="NZ_CP048288.1"/>
</dbReference>
<geneLocation type="plasmid" evidence="1 2">
    <name>unnamed2</name>
</geneLocation>
<dbReference type="Proteomes" id="UP000479114">
    <property type="component" value="Plasmid unnamed2"/>
</dbReference>
<protein>
    <submittedName>
        <fullName evidence="1">Uncharacterized protein</fullName>
    </submittedName>
</protein>
<dbReference type="AlphaFoldDB" id="A0A6C0PBH7"/>
<evidence type="ECO:0000313" key="1">
    <source>
        <dbReference type="EMBL" id="QHW35751.1"/>
    </source>
</evidence>
<proteinExistence type="predicted"/>
<organism evidence="1 2">
    <name type="scientific">Paenibacillus rhizovicinus</name>
    <dbReference type="NCBI Taxonomy" id="2704463"/>
    <lineage>
        <taxon>Bacteria</taxon>
        <taxon>Bacillati</taxon>
        <taxon>Bacillota</taxon>
        <taxon>Bacilli</taxon>
        <taxon>Bacillales</taxon>
        <taxon>Paenibacillaceae</taxon>
        <taxon>Paenibacillus</taxon>
    </lineage>
</organism>
<evidence type="ECO:0000313" key="2">
    <source>
        <dbReference type="Proteomes" id="UP000479114"/>
    </source>
</evidence>
<keyword evidence="2" id="KW-1185">Reference proteome</keyword>
<dbReference type="EMBL" id="CP048288">
    <property type="protein sequence ID" value="QHW35751.1"/>
    <property type="molecule type" value="Genomic_DNA"/>
</dbReference>
<gene>
    <name evidence="1" type="ORF">GZH47_33195</name>
</gene>
<sequence length="177" mass="20678">MDCVYEAECANFGQCRRCFNHDMYKPHKEYQQLRSRSENRKEVKQGMDFENRGTKAYNSAVTRARQAARRQPNSGAMSNALGDMITEEQLTASLAEFKERSSVGAKGGKQITIKKEWLDKLAWESRQMNRDFYFLPFSFAGAEKDYVAMEYDMLLRYIQNIQFLLEQNRLLKLQLNG</sequence>
<keyword evidence="1" id="KW-0614">Plasmid</keyword>
<reference evidence="1 2" key="1">
    <citation type="submission" date="2020-02" db="EMBL/GenBank/DDBJ databases">
        <title>Paenibacillus sp. nov., isolated from rhizosphere soil of tomato.</title>
        <authorList>
            <person name="Weon H.-Y."/>
            <person name="Lee S.A."/>
        </authorList>
    </citation>
    <scope>NUCLEOTIDE SEQUENCE [LARGE SCALE GENOMIC DNA]</scope>
    <source>
        <strain evidence="1 2">14171R-81</strain>
        <plasmid evidence="1 2">unnamed2</plasmid>
    </source>
</reference>
<name>A0A6C0PBH7_9BACL</name>